<accession>A0A6A5RBT4</accession>
<dbReference type="GeneID" id="54347863"/>
<dbReference type="GO" id="GO:0030570">
    <property type="term" value="F:pectate lyase activity"/>
    <property type="evidence" value="ECO:0007669"/>
    <property type="project" value="UniProtKB-UniRule"/>
</dbReference>
<evidence type="ECO:0000256" key="9">
    <source>
        <dbReference type="ARBA" id="ARBA00025679"/>
    </source>
</evidence>
<dbReference type="Proteomes" id="UP000800082">
    <property type="component" value="Unassembled WGS sequence"/>
</dbReference>
<protein>
    <recommendedName>
        <fullName evidence="10">Pectate lyase</fullName>
        <ecNumber evidence="10">4.2.2.2</ecNumber>
    </recommendedName>
</protein>
<comment type="catalytic activity">
    <reaction evidence="1 10">
        <text>Eliminative cleavage of (1-&gt;4)-alpha-D-galacturonan to give oligosaccharides with 4-deoxy-alpha-D-galact-4-enuronosyl groups at their non-reducing ends.</text>
        <dbReference type="EC" id="4.2.2.2"/>
    </reaction>
</comment>
<comment type="function">
    <text evidence="9 10">Pectinolytic enzyme consist of four classes of enzymes: pectin lyase, polygalacturonase, pectin methylesterase and rhamnogalacturonase. Among pectinolytic enzymes, pectin lyase is the most important in depolymerization of pectin, since it cleaves internal glycosidic bonds of highly methylated pectins. Favors pectate, the anion, over pectin, the methyl ester.</text>
</comment>
<dbReference type="Pfam" id="PF03211">
    <property type="entry name" value="Pectate_lyase"/>
    <property type="match status" value="1"/>
</dbReference>
<evidence type="ECO:0000256" key="3">
    <source>
        <dbReference type="ARBA" id="ARBA00004613"/>
    </source>
</evidence>
<dbReference type="SUPFAM" id="SSF51126">
    <property type="entry name" value="Pectin lyase-like"/>
    <property type="match status" value="1"/>
</dbReference>
<dbReference type="InterPro" id="IPR004898">
    <property type="entry name" value="Pectate_lyase_PlyH/PlyE-like"/>
</dbReference>
<sequence length="143" mass="15560">FIVQDDATIKNSILAEAQAEGNHCRGPCTPENVWWEDVCEDAAMFKQPTGDADKPFQFNDRGTVSIRNFFAEDCRKEILSNCGDCTANGGPRNIIIEGVTARDGGVLCGINTNYGDTCNIINSCQSNTRSCDRYKGIVKGNGN</sequence>
<dbReference type="EC" id="4.2.2.2" evidence="10"/>
<evidence type="ECO:0000256" key="1">
    <source>
        <dbReference type="ARBA" id="ARBA00000695"/>
    </source>
</evidence>
<evidence type="ECO:0000256" key="4">
    <source>
        <dbReference type="ARBA" id="ARBA00006463"/>
    </source>
</evidence>
<dbReference type="PANTHER" id="PTHR33407:SF9">
    <property type="entry name" value="PECTATE LYASE F-RELATED"/>
    <property type="match status" value="1"/>
</dbReference>
<dbReference type="EMBL" id="ML978987">
    <property type="protein sequence ID" value="KAF1925112.1"/>
    <property type="molecule type" value="Genomic_DNA"/>
</dbReference>
<dbReference type="RefSeq" id="XP_033445364.1">
    <property type="nucleotide sequence ID" value="XM_033590202.1"/>
</dbReference>
<dbReference type="InterPro" id="IPR012334">
    <property type="entry name" value="Pectin_lyas_fold"/>
</dbReference>
<keyword evidence="12" id="KW-1185">Reference proteome</keyword>
<evidence type="ECO:0000313" key="11">
    <source>
        <dbReference type="EMBL" id="KAF1925112.1"/>
    </source>
</evidence>
<evidence type="ECO:0000256" key="5">
    <source>
        <dbReference type="ARBA" id="ARBA00022525"/>
    </source>
</evidence>
<dbReference type="PANTHER" id="PTHR33407">
    <property type="entry name" value="PECTATE LYASE F-RELATED"/>
    <property type="match status" value="1"/>
</dbReference>
<dbReference type="AlphaFoldDB" id="A0A6A5RBT4"/>
<evidence type="ECO:0000256" key="2">
    <source>
        <dbReference type="ARBA" id="ARBA00001913"/>
    </source>
</evidence>
<dbReference type="Gene3D" id="2.160.20.10">
    <property type="entry name" value="Single-stranded right-handed beta-helix, Pectin lyase-like"/>
    <property type="match status" value="1"/>
</dbReference>
<evidence type="ECO:0000256" key="7">
    <source>
        <dbReference type="ARBA" id="ARBA00022837"/>
    </source>
</evidence>
<comment type="similarity">
    <text evidence="4 10">Belongs to the polysaccharide lyase 3 family.</text>
</comment>
<dbReference type="OrthoDB" id="441042at2759"/>
<keyword evidence="8 10" id="KW-0456">Lyase</keyword>
<evidence type="ECO:0000256" key="10">
    <source>
        <dbReference type="RuleBase" id="RU367009"/>
    </source>
</evidence>
<reference evidence="11" key="1">
    <citation type="journal article" date="2020" name="Stud. Mycol.">
        <title>101 Dothideomycetes genomes: a test case for predicting lifestyles and emergence of pathogens.</title>
        <authorList>
            <person name="Haridas S."/>
            <person name="Albert R."/>
            <person name="Binder M."/>
            <person name="Bloem J."/>
            <person name="Labutti K."/>
            <person name="Salamov A."/>
            <person name="Andreopoulos B."/>
            <person name="Baker S."/>
            <person name="Barry K."/>
            <person name="Bills G."/>
            <person name="Bluhm B."/>
            <person name="Cannon C."/>
            <person name="Castanera R."/>
            <person name="Culley D."/>
            <person name="Daum C."/>
            <person name="Ezra D."/>
            <person name="Gonzalez J."/>
            <person name="Henrissat B."/>
            <person name="Kuo A."/>
            <person name="Liang C."/>
            <person name="Lipzen A."/>
            <person name="Lutzoni F."/>
            <person name="Magnuson J."/>
            <person name="Mondo S."/>
            <person name="Nolan M."/>
            <person name="Ohm R."/>
            <person name="Pangilinan J."/>
            <person name="Park H.-J."/>
            <person name="Ramirez L."/>
            <person name="Alfaro M."/>
            <person name="Sun H."/>
            <person name="Tritt A."/>
            <person name="Yoshinaga Y."/>
            <person name="Zwiers L.-H."/>
            <person name="Turgeon B."/>
            <person name="Goodwin S."/>
            <person name="Spatafora J."/>
            <person name="Crous P."/>
            <person name="Grigoriev I."/>
        </authorList>
    </citation>
    <scope>NUCLEOTIDE SEQUENCE</scope>
    <source>
        <strain evidence="11">CBS 183.55</strain>
    </source>
</reference>
<proteinExistence type="inferred from homology"/>
<evidence type="ECO:0000256" key="6">
    <source>
        <dbReference type="ARBA" id="ARBA00022729"/>
    </source>
</evidence>
<comment type="subcellular location">
    <subcellularLocation>
        <location evidence="3 10">Secreted</location>
    </subcellularLocation>
</comment>
<keyword evidence="7 10" id="KW-0106">Calcium</keyword>
<gene>
    <name evidence="11" type="ORF">M421DRAFT_400550</name>
</gene>
<name>A0A6A5RBT4_9PLEO</name>
<dbReference type="GO" id="GO:0005576">
    <property type="term" value="C:extracellular region"/>
    <property type="evidence" value="ECO:0007669"/>
    <property type="project" value="UniProtKB-SubCell"/>
</dbReference>
<keyword evidence="5 10" id="KW-0964">Secreted</keyword>
<dbReference type="InterPro" id="IPR011050">
    <property type="entry name" value="Pectin_lyase_fold/virulence"/>
</dbReference>
<comment type="cofactor">
    <cofactor evidence="2 10">
        <name>Ca(2+)</name>
        <dbReference type="ChEBI" id="CHEBI:29108"/>
    </cofactor>
</comment>
<evidence type="ECO:0000256" key="8">
    <source>
        <dbReference type="ARBA" id="ARBA00023239"/>
    </source>
</evidence>
<organism evidence="11 12">
    <name type="scientific">Didymella exigua CBS 183.55</name>
    <dbReference type="NCBI Taxonomy" id="1150837"/>
    <lineage>
        <taxon>Eukaryota</taxon>
        <taxon>Fungi</taxon>
        <taxon>Dikarya</taxon>
        <taxon>Ascomycota</taxon>
        <taxon>Pezizomycotina</taxon>
        <taxon>Dothideomycetes</taxon>
        <taxon>Pleosporomycetidae</taxon>
        <taxon>Pleosporales</taxon>
        <taxon>Pleosporineae</taxon>
        <taxon>Didymellaceae</taxon>
        <taxon>Didymella</taxon>
    </lineage>
</organism>
<evidence type="ECO:0000313" key="12">
    <source>
        <dbReference type="Proteomes" id="UP000800082"/>
    </source>
</evidence>
<keyword evidence="6" id="KW-0732">Signal</keyword>
<dbReference type="GO" id="GO:0045490">
    <property type="term" value="P:pectin catabolic process"/>
    <property type="evidence" value="ECO:0007669"/>
    <property type="project" value="TreeGrafter"/>
</dbReference>
<feature type="non-terminal residue" evidence="11">
    <location>
        <position position="1"/>
    </location>
</feature>